<sequence length="86" mass="9550">MVAMALPDERKTKSFVGKAASLKCDYNERKLRSGGGGRDIELVILIHVRCTTGIINSFDALQYKVLSVTFAGKNNVEQEKKLAHLR</sequence>
<evidence type="ECO:0000313" key="1">
    <source>
        <dbReference type="EMBL" id="GBP21383.1"/>
    </source>
</evidence>
<keyword evidence="2" id="KW-1185">Reference proteome</keyword>
<gene>
    <name evidence="1" type="ORF">EVAR_11983_1</name>
</gene>
<evidence type="ECO:0000313" key="2">
    <source>
        <dbReference type="Proteomes" id="UP000299102"/>
    </source>
</evidence>
<dbReference type="AlphaFoldDB" id="A0A4C1U4R9"/>
<dbReference type="Proteomes" id="UP000299102">
    <property type="component" value="Unassembled WGS sequence"/>
</dbReference>
<reference evidence="1 2" key="1">
    <citation type="journal article" date="2019" name="Commun. Biol.">
        <title>The bagworm genome reveals a unique fibroin gene that provides high tensile strength.</title>
        <authorList>
            <person name="Kono N."/>
            <person name="Nakamura H."/>
            <person name="Ohtoshi R."/>
            <person name="Tomita M."/>
            <person name="Numata K."/>
            <person name="Arakawa K."/>
        </authorList>
    </citation>
    <scope>NUCLEOTIDE SEQUENCE [LARGE SCALE GENOMIC DNA]</scope>
</reference>
<protein>
    <submittedName>
        <fullName evidence="1">Uncharacterized protein</fullName>
    </submittedName>
</protein>
<organism evidence="1 2">
    <name type="scientific">Eumeta variegata</name>
    <name type="common">Bagworm moth</name>
    <name type="synonym">Eumeta japonica</name>
    <dbReference type="NCBI Taxonomy" id="151549"/>
    <lineage>
        <taxon>Eukaryota</taxon>
        <taxon>Metazoa</taxon>
        <taxon>Ecdysozoa</taxon>
        <taxon>Arthropoda</taxon>
        <taxon>Hexapoda</taxon>
        <taxon>Insecta</taxon>
        <taxon>Pterygota</taxon>
        <taxon>Neoptera</taxon>
        <taxon>Endopterygota</taxon>
        <taxon>Lepidoptera</taxon>
        <taxon>Glossata</taxon>
        <taxon>Ditrysia</taxon>
        <taxon>Tineoidea</taxon>
        <taxon>Psychidae</taxon>
        <taxon>Oiketicinae</taxon>
        <taxon>Eumeta</taxon>
    </lineage>
</organism>
<name>A0A4C1U4R9_EUMVA</name>
<accession>A0A4C1U4R9</accession>
<comment type="caution">
    <text evidence="1">The sequence shown here is derived from an EMBL/GenBank/DDBJ whole genome shotgun (WGS) entry which is preliminary data.</text>
</comment>
<dbReference type="EMBL" id="BGZK01000128">
    <property type="protein sequence ID" value="GBP21383.1"/>
    <property type="molecule type" value="Genomic_DNA"/>
</dbReference>
<proteinExistence type="predicted"/>